<feature type="compositionally biased region" description="Polar residues" evidence="1">
    <location>
        <begin position="104"/>
        <end position="130"/>
    </location>
</feature>
<feature type="compositionally biased region" description="Basic and acidic residues" evidence="1">
    <location>
        <begin position="266"/>
        <end position="277"/>
    </location>
</feature>
<feature type="compositionally biased region" description="Low complexity" evidence="1">
    <location>
        <begin position="40"/>
        <end position="66"/>
    </location>
</feature>
<protein>
    <submittedName>
        <fullName evidence="2">Uncharacterized protein</fullName>
    </submittedName>
</protein>
<feature type="region of interest" description="Disordered" evidence="1">
    <location>
        <begin position="186"/>
        <end position="277"/>
    </location>
</feature>
<name>A0ABQ8U9C2_9EUKA</name>
<reference evidence="2" key="1">
    <citation type="journal article" date="2022" name="bioRxiv">
        <title>Genomics of Preaxostyla Flagellates Illuminates Evolutionary Transitions and the Path Towards Mitochondrial Loss.</title>
        <authorList>
            <person name="Novak L.V.F."/>
            <person name="Treitli S.C."/>
            <person name="Pyrih J."/>
            <person name="Halakuc P."/>
            <person name="Pipaliya S.V."/>
            <person name="Vacek V."/>
            <person name="Brzon O."/>
            <person name="Soukal P."/>
            <person name="Eme L."/>
            <person name="Dacks J.B."/>
            <person name="Karnkowska A."/>
            <person name="Elias M."/>
            <person name="Hampl V."/>
        </authorList>
    </citation>
    <scope>NUCLEOTIDE SEQUENCE</scope>
    <source>
        <strain evidence="2">RCP-MX</strain>
    </source>
</reference>
<dbReference type="EMBL" id="JAPMOS010000090">
    <property type="protein sequence ID" value="KAJ4455890.1"/>
    <property type="molecule type" value="Genomic_DNA"/>
</dbReference>
<evidence type="ECO:0000313" key="2">
    <source>
        <dbReference type="EMBL" id="KAJ4455890.1"/>
    </source>
</evidence>
<feature type="compositionally biased region" description="Pro residues" evidence="1">
    <location>
        <begin position="224"/>
        <end position="235"/>
    </location>
</feature>
<gene>
    <name evidence="2" type="ORF">PAPYR_9104</name>
</gene>
<feature type="compositionally biased region" description="Pro residues" evidence="1">
    <location>
        <begin position="25"/>
        <end position="39"/>
    </location>
</feature>
<keyword evidence="3" id="KW-1185">Reference proteome</keyword>
<dbReference type="Proteomes" id="UP001141327">
    <property type="component" value="Unassembled WGS sequence"/>
</dbReference>
<evidence type="ECO:0000313" key="3">
    <source>
        <dbReference type="Proteomes" id="UP001141327"/>
    </source>
</evidence>
<feature type="region of interest" description="Disordered" evidence="1">
    <location>
        <begin position="86"/>
        <end position="174"/>
    </location>
</feature>
<organism evidence="2 3">
    <name type="scientific">Paratrimastix pyriformis</name>
    <dbReference type="NCBI Taxonomy" id="342808"/>
    <lineage>
        <taxon>Eukaryota</taxon>
        <taxon>Metamonada</taxon>
        <taxon>Preaxostyla</taxon>
        <taxon>Paratrimastigidae</taxon>
        <taxon>Paratrimastix</taxon>
    </lineage>
</organism>
<feature type="compositionally biased region" description="Pro residues" evidence="1">
    <location>
        <begin position="192"/>
        <end position="202"/>
    </location>
</feature>
<feature type="region of interest" description="Disordered" evidence="1">
    <location>
        <begin position="18"/>
        <end position="71"/>
    </location>
</feature>
<feature type="compositionally biased region" description="Low complexity" evidence="1">
    <location>
        <begin position="250"/>
        <end position="261"/>
    </location>
</feature>
<evidence type="ECO:0000256" key="1">
    <source>
        <dbReference type="SAM" id="MobiDB-lite"/>
    </source>
</evidence>
<proteinExistence type="predicted"/>
<sequence length="277" mass="28764">MLFSLVTYSPVRRRKIAPASTEPLHAPPALAPVSPPAVSPPVGSSSAVSTTAASVSTATASASVPTRPLSPTSAIRAKLEALELAELAQGDASSEDDDEETPVALSTDSSIPAPSESVPSEFSSARSQVPQPAEPTPAGSSAKPASAEVGRSRPPHFFFGPDMASPPPEGTMSPALEHALRTRAQLIAPPARRTPPSRPEPVPTIERPKVATPLAPAKVMSPKITPPPEPAPPRPDAIGEQIPTVSTTIQQPQPKAEAAQPRRSKFFQEAHIDSTTE</sequence>
<comment type="caution">
    <text evidence="2">The sequence shown here is derived from an EMBL/GenBank/DDBJ whole genome shotgun (WGS) entry which is preliminary data.</text>
</comment>
<accession>A0ABQ8U9C2</accession>